<name>A0A3S1BTP2_ELYCH</name>
<dbReference type="PANTHER" id="PTHR20948">
    <property type="entry name" value="TRANSMEMBRANE PROTEIN 164"/>
    <property type="match status" value="1"/>
</dbReference>
<dbReference type="OrthoDB" id="17328at2759"/>
<feature type="region of interest" description="Disordered" evidence="1">
    <location>
        <begin position="599"/>
        <end position="640"/>
    </location>
</feature>
<evidence type="ECO:0008006" key="5">
    <source>
        <dbReference type="Google" id="ProtNLM"/>
    </source>
</evidence>
<evidence type="ECO:0000313" key="4">
    <source>
        <dbReference type="Proteomes" id="UP000271974"/>
    </source>
</evidence>
<feature type="transmembrane region" description="Helical" evidence="2">
    <location>
        <begin position="172"/>
        <end position="196"/>
    </location>
</feature>
<keyword evidence="4" id="KW-1185">Reference proteome</keyword>
<dbReference type="Proteomes" id="UP000271974">
    <property type="component" value="Unassembled WGS sequence"/>
</dbReference>
<gene>
    <name evidence="3" type="ORF">EGW08_001203</name>
</gene>
<evidence type="ECO:0000256" key="2">
    <source>
        <dbReference type="SAM" id="Phobius"/>
    </source>
</evidence>
<sequence>MAQTATVYEPIGKRILLLLMCLTFGIELGFKFATRQMIWIGNPCHLATMMQIFILSAPPSRIVTAAFRLHMHMLTGAPIAILFPVINTRLLPFETGVYFLQHILMLIIPFYCLYVGDPFIPEKLGDFSWAMTSFGLLFLYHFIPLQFLAYVSQVNLNNMLCPAVSDPFRGKFYRLFAIGHQFVLIPTLGKVFVLLAKGFGIIARDSPQDCQHAVTVIITEDCSDPCRGVTPKSCNPCCDVILKSCDPCCDVIPKSCDPCRDVVPKSCGPCGTVTNISKGRICRIPKRPSCAAPSSSLRYCSSRSSRSFYRQKLPGCLKDCSQPCPCCNRFLCKCRSPCRKRNISPIPGNRCRSNTSGVTNTSTHTDDNNSPPKQGDAGTKPKEQEVEDEEDSGFLGGTFSGETTPMSSNSTIAAAAANGSCFAQIQVGQGETSGQQDSSDGESCNCCSYCYTEQEKLSDDSGSSTESQRHQDSRTKTLKLSLNKQQMQLGGGGGGGGCGDGQAGGIEDMPVQHIINGKIVERSSGEELKLKNPVTHLARGSQQTGQTVRHRGNGSELVLSSSSGSSGSLSSHQQRKSREIVVEGGPPLRVFELKNCGNSSKVTSSVERALSVGGPGGKDVDDSEDNAASSDFLTFRSKVH</sequence>
<feature type="transmembrane region" description="Helical" evidence="2">
    <location>
        <begin position="15"/>
        <end position="33"/>
    </location>
</feature>
<feature type="region of interest" description="Disordered" evidence="1">
    <location>
        <begin position="349"/>
        <end position="407"/>
    </location>
</feature>
<dbReference type="AlphaFoldDB" id="A0A3S1BTP2"/>
<feature type="transmembrane region" description="Helical" evidence="2">
    <location>
        <begin position="39"/>
        <end position="57"/>
    </location>
</feature>
<dbReference type="EMBL" id="RQTK01000019">
    <property type="protein sequence ID" value="RUS91075.1"/>
    <property type="molecule type" value="Genomic_DNA"/>
</dbReference>
<keyword evidence="2" id="KW-0812">Transmembrane</keyword>
<dbReference type="InterPro" id="IPR026508">
    <property type="entry name" value="TMEM164"/>
</dbReference>
<feature type="transmembrane region" description="Helical" evidence="2">
    <location>
        <begin position="98"/>
        <end position="115"/>
    </location>
</feature>
<feature type="transmembrane region" description="Helical" evidence="2">
    <location>
        <begin position="69"/>
        <end position="86"/>
    </location>
</feature>
<keyword evidence="2" id="KW-1133">Transmembrane helix</keyword>
<feature type="region of interest" description="Disordered" evidence="1">
    <location>
        <begin position="532"/>
        <end position="584"/>
    </location>
</feature>
<evidence type="ECO:0000313" key="3">
    <source>
        <dbReference type="EMBL" id="RUS91075.1"/>
    </source>
</evidence>
<protein>
    <recommendedName>
        <fullName evidence="5">Transmembrane protein 164</fullName>
    </recommendedName>
</protein>
<dbReference type="Pfam" id="PF14808">
    <property type="entry name" value="TMEM164"/>
    <property type="match status" value="1"/>
</dbReference>
<dbReference type="PANTHER" id="PTHR20948:SF2">
    <property type="entry name" value="TRANSMEMBRANE PROTEIN 164"/>
    <property type="match status" value="1"/>
</dbReference>
<keyword evidence="2" id="KW-0472">Membrane</keyword>
<reference evidence="3 4" key="1">
    <citation type="submission" date="2019-01" db="EMBL/GenBank/DDBJ databases">
        <title>A draft genome assembly of the solar-powered sea slug Elysia chlorotica.</title>
        <authorList>
            <person name="Cai H."/>
            <person name="Li Q."/>
            <person name="Fang X."/>
            <person name="Li J."/>
            <person name="Curtis N.E."/>
            <person name="Altenburger A."/>
            <person name="Shibata T."/>
            <person name="Feng M."/>
            <person name="Maeda T."/>
            <person name="Schwartz J.A."/>
            <person name="Shigenobu S."/>
            <person name="Lundholm N."/>
            <person name="Nishiyama T."/>
            <person name="Yang H."/>
            <person name="Hasebe M."/>
            <person name="Li S."/>
            <person name="Pierce S.K."/>
            <person name="Wang J."/>
        </authorList>
    </citation>
    <scope>NUCLEOTIDE SEQUENCE [LARGE SCALE GENOMIC DNA]</scope>
    <source>
        <strain evidence="3">EC2010</strain>
        <tissue evidence="3">Whole organism of an adult</tissue>
    </source>
</reference>
<feature type="transmembrane region" description="Helical" evidence="2">
    <location>
        <begin position="127"/>
        <end position="152"/>
    </location>
</feature>
<dbReference type="STRING" id="188477.A0A3S1BTP2"/>
<accession>A0A3S1BTP2</accession>
<proteinExistence type="predicted"/>
<feature type="compositionally biased region" description="Low complexity" evidence="1">
    <location>
        <begin position="554"/>
        <end position="571"/>
    </location>
</feature>
<feature type="region of interest" description="Disordered" evidence="1">
    <location>
        <begin position="457"/>
        <end position="479"/>
    </location>
</feature>
<comment type="caution">
    <text evidence="3">The sequence shown here is derived from an EMBL/GenBank/DDBJ whole genome shotgun (WGS) entry which is preliminary data.</text>
</comment>
<evidence type="ECO:0000256" key="1">
    <source>
        <dbReference type="SAM" id="MobiDB-lite"/>
    </source>
</evidence>
<organism evidence="3 4">
    <name type="scientific">Elysia chlorotica</name>
    <name type="common">Eastern emerald elysia</name>
    <name type="synonym">Sea slug</name>
    <dbReference type="NCBI Taxonomy" id="188477"/>
    <lineage>
        <taxon>Eukaryota</taxon>
        <taxon>Metazoa</taxon>
        <taxon>Spiralia</taxon>
        <taxon>Lophotrochozoa</taxon>
        <taxon>Mollusca</taxon>
        <taxon>Gastropoda</taxon>
        <taxon>Heterobranchia</taxon>
        <taxon>Euthyneura</taxon>
        <taxon>Panpulmonata</taxon>
        <taxon>Sacoglossa</taxon>
        <taxon>Placobranchoidea</taxon>
        <taxon>Plakobranchidae</taxon>
        <taxon>Elysia</taxon>
    </lineage>
</organism>